<dbReference type="Gene3D" id="1.10.4190.10">
    <property type="entry name" value="Urease accessory protein UreF"/>
    <property type="match status" value="1"/>
</dbReference>
<dbReference type="InterPro" id="IPR038277">
    <property type="entry name" value="UreF_sf"/>
</dbReference>
<evidence type="ECO:0000256" key="2">
    <source>
        <dbReference type="ARBA" id="ARBA00023186"/>
    </source>
</evidence>
<sequence length="247" mass="25320">MAAPVPTAAPGPKSAEPPGDIRALLTTLQWTDSAFPSGLYTLSHGLEGLAQRGIATRESLDDVVAGLLRHSIGPSDATATCLAWRAAEAGDPDMLIRIDDELSATRPSAGMRRGSHRAGRQTLTMAAELGAADGIVATFRDAVVDGRAPGNQAVAIAVVKRRLGVGIEHVAAAELAGFVNGIAGAAIRLRLADHVSAQKLVASMAPVIVDALADALSRPLDELGPSTPALDIASAAHETAPARLFLN</sequence>
<dbReference type="PIRSF" id="PIRSF009467">
    <property type="entry name" value="Ureas_acces_UreF"/>
    <property type="match status" value="1"/>
</dbReference>
<dbReference type="PANTHER" id="PTHR33620">
    <property type="entry name" value="UREASE ACCESSORY PROTEIN F"/>
    <property type="match status" value="1"/>
</dbReference>
<name>A0ABV7ZPB5_9CORY</name>
<dbReference type="Proteomes" id="UP001595751">
    <property type="component" value="Unassembled WGS sequence"/>
</dbReference>
<evidence type="ECO:0000256" key="3">
    <source>
        <dbReference type="HAMAP-Rule" id="MF_01385"/>
    </source>
</evidence>
<gene>
    <name evidence="3" type="primary">ureF</name>
    <name evidence="4" type="ORF">ACFORJ_05520</name>
</gene>
<dbReference type="RefSeq" id="WP_290288360.1">
    <property type="nucleotide sequence ID" value="NZ_CP047211.1"/>
</dbReference>
<proteinExistence type="inferred from homology"/>
<keyword evidence="2 3" id="KW-0143">Chaperone</keyword>
<evidence type="ECO:0000313" key="4">
    <source>
        <dbReference type="EMBL" id="MFC3849619.1"/>
    </source>
</evidence>
<keyword evidence="1 3" id="KW-0996">Nickel insertion</keyword>
<keyword evidence="3" id="KW-0963">Cytoplasm</keyword>
<evidence type="ECO:0000313" key="5">
    <source>
        <dbReference type="Proteomes" id="UP001595751"/>
    </source>
</evidence>
<dbReference type="HAMAP" id="MF_01385">
    <property type="entry name" value="UreF"/>
    <property type="match status" value="1"/>
</dbReference>
<comment type="caution">
    <text evidence="4">The sequence shown here is derived from an EMBL/GenBank/DDBJ whole genome shotgun (WGS) entry which is preliminary data.</text>
</comment>
<comment type="subunit">
    <text evidence="3">UreD, UreF and UreG form a complex that acts as a GTP-hydrolysis-dependent molecular chaperone, activating the urease apoprotein by helping to assemble the nickel containing metallocenter of UreC. The UreE protein probably delivers the nickel.</text>
</comment>
<protein>
    <recommendedName>
        <fullName evidence="3">Urease accessory protein UreF</fullName>
    </recommendedName>
</protein>
<comment type="similarity">
    <text evidence="3">Belongs to the UreF family.</text>
</comment>
<organism evidence="4 5">
    <name type="scientific">Corynebacterium hansenii</name>
    <dbReference type="NCBI Taxonomy" id="394964"/>
    <lineage>
        <taxon>Bacteria</taxon>
        <taxon>Bacillati</taxon>
        <taxon>Actinomycetota</taxon>
        <taxon>Actinomycetes</taxon>
        <taxon>Mycobacteriales</taxon>
        <taxon>Corynebacteriaceae</taxon>
        <taxon>Corynebacterium</taxon>
    </lineage>
</organism>
<accession>A0ABV7ZPB5</accession>
<reference evidence="5" key="1">
    <citation type="journal article" date="2019" name="Int. J. Syst. Evol. Microbiol.">
        <title>The Global Catalogue of Microorganisms (GCM) 10K type strain sequencing project: providing services to taxonomists for standard genome sequencing and annotation.</title>
        <authorList>
            <consortium name="The Broad Institute Genomics Platform"/>
            <consortium name="The Broad Institute Genome Sequencing Center for Infectious Disease"/>
            <person name="Wu L."/>
            <person name="Ma J."/>
        </authorList>
    </citation>
    <scope>NUCLEOTIDE SEQUENCE [LARGE SCALE GENOMIC DNA]</scope>
    <source>
        <strain evidence="5">CCUG 53252</strain>
    </source>
</reference>
<dbReference type="PANTHER" id="PTHR33620:SF1">
    <property type="entry name" value="UREASE ACCESSORY PROTEIN F"/>
    <property type="match status" value="1"/>
</dbReference>
<keyword evidence="5" id="KW-1185">Reference proteome</keyword>
<dbReference type="Pfam" id="PF01730">
    <property type="entry name" value="UreF"/>
    <property type="match status" value="1"/>
</dbReference>
<dbReference type="EMBL" id="JBHRZN010000002">
    <property type="protein sequence ID" value="MFC3849619.1"/>
    <property type="molecule type" value="Genomic_DNA"/>
</dbReference>
<evidence type="ECO:0000256" key="1">
    <source>
        <dbReference type="ARBA" id="ARBA00022988"/>
    </source>
</evidence>
<dbReference type="InterPro" id="IPR002639">
    <property type="entry name" value="UreF"/>
</dbReference>
<comment type="function">
    <text evidence="3">Required for maturation of urease via the functional incorporation of the urease nickel metallocenter.</text>
</comment>
<comment type="subcellular location">
    <subcellularLocation>
        <location evidence="3">Cytoplasm</location>
    </subcellularLocation>
</comment>